<proteinExistence type="inferred from homology"/>
<dbReference type="GO" id="GO:0016094">
    <property type="term" value="P:polyprenol biosynthetic process"/>
    <property type="evidence" value="ECO:0007669"/>
    <property type="project" value="TreeGrafter"/>
</dbReference>
<feature type="active site" evidence="2">
    <location>
        <position position="17"/>
    </location>
</feature>
<dbReference type="EMBL" id="MFJR01000009">
    <property type="protein sequence ID" value="OGG26474.1"/>
    <property type="molecule type" value="Genomic_DNA"/>
</dbReference>
<dbReference type="GO" id="GO:0045547">
    <property type="term" value="F:ditrans,polycis-polyprenyl diphosphate synthase [(2E,6E)-farnesyl diphosphate specific] activity"/>
    <property type="evidence" value="ECO:0007669"/>
    <property type="project" value="TreeGrafter"/>
</dbReference>
<name>A0A1F6AP61_9BACT</name>
<dbReference type="InterPro" id="IPR001441">
    <property type="entry name" value="UPP_synth-like"/>
</dbReference>
<reference evidence="3 4" key="1">
    <citation type="journal article" date="2016" name="Nat. Commun.">
        <title>Thousands of microbial genomes shed light on interconnected biogeochemical processes in an aquifer system.</title>
        <authorList>
            <person name="Anantharaman K."/>
            <person name="Brown C.T."/>
            <person name="Hug L.A."/>
            <person name="Sharon I."/>
            <person name="Castelle C.J."/>
            <person name="Probst A.J."/>
            <person name="Thomas B.C."/>
            <person name="Singh A."/>
            <person name="Wilkins M.J."/>
            <person name="Karaoz U."/>
            <person name="Brodie E.L."/>
            <person name="Williams K.H."/>
            <person name="Hubbard S.S."/>
            <person name="Banfield J.F."/>
        </authorList>
    </citation>
    <scope>NUCLEOTIDE SEQUENCE [LARGE SCALE GENOMIC DNA]</scope>
</reference>
<dbReference type="NCBIfam" id="TIGR00055">
    <property type="entry name" value="uppS"/>
    <property type="match status" value="1"/>
</dbReference>
<dbReference type="PANTHER" id="PTHR10291:SF0">
    <property type="entry name" value="DEHYDRODOLICHYL DIPHOSPHATE SYNTHASE 2"/>
    <property type="match status" value="1"/>
</dbReference>
<organism evidence="3 4">
    <name type="scientific">Candidatus Gottesmanbacteria bacterium RIFCSPLOWO2_01_FULL_39_12b</name>
    <dbReference type="NCBI Taxonomy" id="1798388"/>
    <lineage>
        <taxon>Bacteria</taxon>
        <taxon>Candidatus Gottesmaniibacteriota</taxon>
    </lineage>
</organism>
<feature type="binding site" evidence="2">
    <location>
        <begin position="18"/>
        <end position="21"/>
    </location>
    <ligand>
        <name>substrate</name>
    </ligand>
</feature>
<feature type="binding site" evidence="2">
    <location>
        <position position="66"/>
    </location>
    <ligand>
        <name>substrate</name>
    </ligand>
</feature>
<dbReference type="AlphaFoldDB" id="A0A1F6AP61"/>
<dbReference type="GO" id="GO:0000287">
    <property type="term" value="F:magnesium ion binding"/>
    <property type="evidence" value="ECO:0007669"/>
    <property type="project" value="UniProtKB-UniRule"/>
</dbReference>
<feature type="binding site" evidence="2">
    <location>
        <position position="68"/>
    </location>
    <ligand>
        <name>substrate</name>
    </ligand>
</feature>
<dbReference type="HAMAP" id="MF_01139">
    <property type="entry name" value="ISPT"/>
    <property type="match status" value="1"/>
</dbReference>
<sequence length="237" mass="28112">MAENKPQNLNHVAIIMDGNRRWAREKKLKIFQGHKLGEERMEPIIDSAIEMGIKYLTFWAFSTENWHRSQAEVTFLLNLFRKVLDKKIDRFHQKNVKIKVIGNLKLFPQDIQERTQRWIGKTENNTRITVNLALSYGGRDEIIRAIEKLRANSKFNPDLIGTKLTQEEFIKYLDTAGQPDPDLLIRTGGERRLSGFLLWQLEYTELYFTDVFWPDFTPEEFKIAVNEYFNRQRRFGK</sequence>
<dbReference type="Gene3D" id="3.40.1180.10">
    <property type="entry name" value="Decaprenyl diphosphate synthase-like"/>
    <property type="match status" value="1"/>
</dbReference>
<evidence type="ECO:0000256" key="1">
    <source>
        <dbReference type="ARBA" id="ARBA00022679"/>
    </source>
</evidence>
<feature type="binding site" evidence="2">
    <location>
        <position position="22"/>
    </location>
    <ligand>
        <name>substrate</name>
    </ligand>
</feature>
<comment type="caution">
    <text evidence="3">The sequence shown here is derived from an EMBL/GenBank/DDBJ whole genome shotgun (WGS) entry which is preliminary data.</text>
</comment>
<feature type="binding site" evidence="2">
    <location>
        <begin position="62"/>
        <end position="64"/>
    </location>
    <ligand>
        <name>substrate</name>
    </ligand>
</feature>
<dbReference type="InterPro" id="IPR018520">
    <property type="entry name" value="UPP_synth-like_CS"/>
</dbReference>
<dbReference type="InterPro" id="IPR036424">
    <property type="entry name" value="UPP_synth-like_sf"/>
</dbReference>
<comment type="caution">
    <text evidence="2">Lacks conserved residue(s) required for the propagation of feature annotation.</text>
</comment>
<evidence type="ECO:0000256" key="2">
    <source>
        <dbReference type="HAMAP-Rule" id="MF_01139"/>
    </source>
</evidence>
<gene>
    <name evidence="3" type="ORF">A2960_06375</name>
</gene>
<feature type="binding site" evidence="2">
    <location>
        <position position="34"/>
    </location>
    <ligand>
        <name>substrate</name>
    </ligand>
</feature>
<protein>
    <recommendedName>
        <fullName evidence="2">Isoprenyl transferase</fullName>
        <ecNumber evidence="2">2.5.1.-</ecNumber>
    </recommendedName>
</protein>
<dbReference type="SUPFAM" id="SSF64005">
    <property type="entry name" value="Undecaprenyl diphosphate synthase"/>
    <property type="match status" value="1"/>
</dbReference>
<feature type="binding site" evidence="2">
    <location>
        <position position="17"/>
    </location>
    <ligand>
        <name>Mg(2+)</name>
        <dbReference type="ChEBI" id="CHEBI:18420"/>
    </ligand>
</feature>
<evidence type="ECO:0000313" key="3">
    <source>
        <dbReference type="EMBL" id="OGG26474.1"/>
    </source>
</evidence>
<comment type="function">
    <text evidence="2">Catalyzes the condensation of isopentenyl diphosphate (IPP) with allylic pyrophosphates generating different type of terpenoids.</text>
</comment>
<feature type="binding site" evidence="2">
    <location>
        <begin position="192"/>
        <end position="194"/>
    </location>
    <ligand>
        <name>substrate</name>
    </ligand>
</feature>
<dbReference type="EC" id="2.5.1.-" evidence="2"/>
<dbReference type="FunFam" id="3.40.1180.10:FF:000001">
    <property type="entry name" value="(2E,6E)-farnesyl-diphosphate-specific ditrans,polycis-undecaprenyl-diphosphate synthase"/>
    <property type="match status" value="1"/>
</dbReference>
<comment type="cofactor">
    <cofactor evidence="2">
        <name>Mg(2+)</name>
        <dbReference type="ChEBI" id="CHEBI:18420"/>
    </cofactor>
    <text evidence="2">Binds 2 magnesium ions per subunit.</text>
</comment>
<feature type="binding site" evidence="2">
    <location>
        <position position="186"/>
    </location>
    <ligand>
        <name>substrate</name>
    </ligand>
</feature>
<keyword evidence="1 2" id="KW-0808">Transferase</keyword>
<dbReference type="Pfam" id="PF01255">
    <property type="entry name" value="Prenyltransf"/>
    <property type="match status" value="1"/>
</dbReference>
<dbReference type="CDD" id="cd00475">
    <property type="entry name" value="Cis_IPPS"/>
    <property type="match status" value="1"/>
</dbReference>
<feature type="binding site" evidence="2">
    <location>
        <position position="205"/>
    </location>
    <ligand>
        <name>Mg(2+)</name>
        <dbReference type="ChEBI" id="CHEBI:18420"/>
    </ligand>
</feature>
<evidence type="ECO:0000313" key="4">
    <source>
        <dbReference type="Proteomes" id="UP000176609"/>
    </source>
</evidence>
<dbReference type="PROSITE" id="PS01066">
    <property type="entry name" value="UPP_SYNTHASE"/>
    <property type="match status" value="1"/>
</dbReference>
<accession>A0A1F6AP61</accession>
<keyword evidence="2" id="KW-0479">Metal-binding</keyword>
<feature type="active site" description="Proton acceptor" evidence="2">
    <location>
        <position position="65"/>
    </location>
</feature>
<comment type="similarity">
    <text evidence="2">Belongs to the UPP synthase family.</text>
</comment>
<dbReference type="PANTHER" id="PTHR10291">
    <property type="entry name" value="DEHYDRODOLICHYL DIPHOSPHATE SYNTHASE FAMILY MEMBER"/>
    <property type="match status" value="1"/>
</dbReference>
<keyword evidence="2" id="KW-0460">Magnesium</keyword>
<dbReference type="Proteomes" id="UP000176609">
    <property type="component" value="Unassembled WGS sequence"/>
</dbReference>
<comment type="subunit">
    <text evidence="2">Homodimer.</text>
</comment>